<protein>
    <submittedName>
        <fullName evidence="3">Uncharacterized protein</fullName>
    </submittedName>
</protein>
<dbReference type="EMBL" id="LR026982">
    <property type="protein sequence ID" value="VCU06621.1"/>
    <property type="molecule type" value="Genomic_DNA"/>
</dbReference>
<geneLocation type="plasmid" evidence="2">
    <name>1</name>
</geneLocation>
<reference evidence="3" key="1">
    <citation type="submission" date="2018-10" db="EMBL/GenBank/DDBJ databases">
        <authorList>
            <person name="Peiro R."/>
            <person name="Begona"/>
            <person name="Cbmso G."/>
            <person name="Lopez M."/>
            <person name="Gonzalez S."/>
            <person name="Sacristan E."/>
            <person name="Castillo E."/>
        </authorList>
    </citation>
    <scope>NUCLEOTIDE SEQUENCE</scope>
    <source>
        <strain evidence="3">Rhod_genome</strain>
        <strain evidence="2">Rhod_plasmid</strain>
        <plasmid evidence="2">1</plasmid>
    </source>
</reference>
<dbReference type="Gene3D" id="1.10.287.1490">
    <property type="match status" value="1"/>
</dbReference>
<dbReference type="Proteomes" id="UP000289200">
    <property type="component" value="Unassembled WGS sequence"/>
</dbReference>
<organism evidence="3 4">
    <name type="scientific">Rhodoplanes serenus</name>
    <dbReference type="NCBI Taxonomy" id="200615"/>
    <lineage>
        <taxon>Bacteria</taxon>
        <taxon>Pseudomonadati</taxon>
        <taxon>Pseudomonadota</taxon>
        <taxon>Alphaproteobacteria</taxon>
        <taxon>Hyphomicrobiales</taxon>
        <taxon>Nitrobacteraceae</taxon>
        <taxon>Rhodoplanes</taxon>
    </lineage>
</organism>
<keyword evidence="4" id="KW-1185">Reference proteome</keyword>
<evidence type="ECO:0000313" key="4">
    <source>
        <dbReference type="Proteomes" id="UP000289200"/>
    </source>
</evidence>
<keyword evidence="1" id="KW-0175">Coiled coil</keyword>
<evidence type="ECO:0000313" key="2">
    <source>
        <dbReference type="EMBL" id="VCU06621.1"/>
    </source>
</evidence>
<name>A0A447CNA3_9BRAD</name>
<sequence>MSDDAVTTTLTTAEIVSRLRALPSPTRLAAAERLERLTDEIDDAQDEIADAQIEMGRLEAERDSARDEMERLTAERDALRVAIVRHRDRVWGSGPVGHDEDEALYAALAGRPEPDVVNERDADHG</sequence>
<dbReference type="SUPFAM" id="SSF144284">
    <property type="entry name" value="Sec2 N-terminal region"/>
    <property type="match status" value="1"/>
</dbReference>
<accession>A0A447CNA3</accession>
<reference evidence="4" key="2">
    <citation type="submission" date="2018-10" db="EMBL/GenBank/DDBJ databases">
        <authorList>
            <person name="Peiro R."/>
            <person name="Begona"/>
            <person name="Cbmso G."/>
            <person name="Lopez M."/>
            <person name="Gonzalez S."/>
            <person name="Sacristan E."/>
            <person name="Castillo E."/>
        </authorList>
    </citation>
    <scope>NUCLEOTIDE SEQUENCE [LARGE SCALE GENOMIC DNA]</scope>
</reference>
<feature type="coiled-coil region" evidence="1">
    <location>
        <begin position="27"/>
        <end position="89"/>
    </location>
</feature>
<keyword evidence="2" id="KW-0614">Plasmid</keyword>
<dbReference type="EMBL" id="UWOC01000072">
    <property type="protein sequence ID" value="VCU07924.1"/>
    <property type="molecule type" value="Genomic_DNA"/>
</dbReference>
<dbReference type="RefSeq" id="WP_129608015.1">
    <property type="nucleotide sequence ID" value="NZ_LR026982.1"/>
</dbReference>
<dbReference type="AlphaFoldDB" id="A0A447CNA3"/>
<evidence type="ECO:0000313" key="3">
    <source>
        <dbReference type="EMBL" id="VCU07924.1"/>
    </source>
</evidence>
<gene>
    <name evidence="3" type="ORF">RHODGE_RHODGE_00985</name>
    <name evidence="2" type="ORF">RHODPL_RHODPL_00069</name>
</gene>
<evidence type="ECO:0000256" key="1">
    <source>
        <dbReference type="SAM" id="Coils"/>
    </source>
</evidence>
<proteinExistence type="predicted"/>